<organism evidence="1 2">
    <name type="scientific">Streptomyces milbemycinicus</name>
    <dbReference type="NCBI Taxonomy" id="476552"/>
    <lineage>
        <taxon>Bacteria</taxon>
        <taxon>Bacillati</taxon>
        <taxon>Actinomycetota</taxon>
        <taxon>Actinomycetes</taxon>
        <taxon>Kitasatosporales</taxon>
        <taxon>Streptomycetaceae</taxon>
        <taxon>Streptomyces</taxon>
    </lineage>
</organism>
<dbReference type="EMBL" id="JBJDQH010000425">
    <property type="protein sequence ID" value="MFK4273947.1"/>
    <property type="molecule type" value="Genomic_DNA"/>
</dbReference>
<dbReference type="Proteomes" id="UP001620295">
    <property type="component" value="Unassembled WGS sequence"/>
</dbReference>
<dbReference type="RefSeq" id="WP_067078036.1">
    <property type="nucleotide sequence ID" value="NZ_JBJDQH010000425.1"/>
</dbReference>
<name>A0ABW8M6Z9_9ACTN</name>
<proteinExistence type="predicted"/>
<evidence type="ECO:0000313" key="1">
    <source>
        <dbReference type="EMBL" id="MFK4273947.1"/>
    </source>
</evidence>
<dbReference type="InterPro" id="IPR045390">
    <property type="entry name" value="ABC-3C_MC3"/>
</dbReference>
<sequence length="159" mass="16996">MASWEQRSSAAAAFLNPALLATVQAASAAAYERESGGELMVWPLAVLTPSLVLHGPTRRALPAAVSTHLSSWVARNPVLVAGLPQRVASLAPATREGLRLGLRHGLLELREGRVRGNLRGASRLEGELGELVRKAQLVGRWTARTERPSTVFALLGVRP</sequence>
<accession>A0ABW8M6Z9</accession>
<keyword evidence="2" id="KW-1185">Reference proteome</keyword>
<gene>
    <name evidence="1" type="ORF">ACI2L5_55355</name>
</gene>
<comment type="caution">
    <text evidence="1">The sequence shown here is derived from an EMBL/GenBank/DDBJ whole genome shotgun (WGS) entry which is preliminary data.</text>
</comment>
<reference evidence="1 2" key="1">
    <citation type="submission" date="2024-11" db="EMBL/GenBank/DDBJ databases">
        <title>The Natural Products Discovery Center: Release of the First 8490 Sequenced Strains for Exploring Actinobacteria Biosynthetic Diversity.</title>
        <authorList>
            <person name="Kalkreuter E."/>
            <person name="Kautsar S.A."/>
            <person name="Yang D."/>
            <person name="Bader C.D."/>
            <person name="Teijaro C.N."/>
            <person name="Fluegel L."/>
            <person name="Davis C.M."/>
            <person name="Simpson J.R."/>
            <person name="Lauterbach L."/>
            <person name="Steele A.D."/>
            <person name="Gui C."/>
            <person name="Meng S."/>
            <person name="Li G."/>
            <person name="Viehrig K."/>
            <person name="Ye F."/>
            <person name="Su P."/>
            <person name="Kiefer A.F."/>
            <person name="Nichols A."/>
            <person name="Cepeda A.J."/>
            <person name="Yan W."/>
            <person name="Fan B."/>
            <person name="Jiang Y."/>
            <person name="Adhikari A."/>
            <person name="Zheng C.-J."/>
            <person name="Schuster L."/>
            <person name="Cowan T.M."/>
            <person name="Smanski M.J."/>
            <person name="Chevrette M.G."/>
            <person name="De Carvalho L.P.S."/>
            <person name="Shen B."/>
        </authorList>
    </citation>
    <scope>NUCLEOTIDE SEQUENCE [LARGE SCALE GENOMIC DNA]</scope>
    <source>
        <strain evidence="1 2">NPDC020863</strain>
    </source>
</reference>
<protein>
    <submittedName>
        <fullName evidence="1">Three component ABC system middle component</fullName>
    </submittedName>
</protein>
<dbReference type="Pfam" id="PF20131">
    <property type="entry name" value="MC3"/>
    <property type="match status" value="1"/>
</dbReference>
<evidence type="ECO:0000313" key="2">
    <source>
        <dbReference type="Proteomes" id="UP001620295"/>
    </source>
</evidence>